<dbReference type="Ensembl" id="ENSPMGT00000026416.1">
    <property type="protein sequence ID" value="ENSPMGP00000024791.1"/>
    <property type="gene ID" value="ENSPMGG00000020060.1"/>
</dbReference>
<feature type="coiled-coil region" evidence="2">
    <location>
        <begin position="17"/>
        <end position="102"/>
    </location>
</feature>
<feature type="coiled-coil region" evidence="2">
    <location>
        <begin position="136"/>
        <end position="202"/>
    </location>
</feature>
<evidence type="ECO:0000313" key="5">
    <source>
        <dbReference type="Proteomes" id="UP000261520"/>
    </source>
</evidence>
<proteinExistence type="predicted"/>
<accession>A0A3B4B8C3</accession>
<evidence type="ECO:0000259" key="3">
    <source>
        <dbReference type="Pfam" id="PF13868"/>
    </source>
</evidence>
<name>A0A3B4B8C3_9GOBI</name>
<dbReference type="Pfam" id="PF13868">
    <property type="entry name" value="TPH"/>
    <property type="match status" value="1"/>
</dbReference>
<keyword evidence="5" id="KW-1185">Reference proteome</keyword>
<sequence>DLRKVTVLSKSELMRIQDQLKNVDREQELRIQEAKRREAMHLQSKEVVKLWSNTIAGQRQKNLEAKAIRQQIEEEKRKQLDLEEHEFKEQKIKEAIEKAKTQLFYQTNRVKSLHGAYLLSHVLKEREAQIQLKQYIKDASKDVNKTLLEAAKARDDEALRREEEKSRQKKEQTLSVVEELKNIMEKELAREHERQLKKQEREEIHKLHELHLWEQKREQEQQKEDRKQLMQVNQEHLTNRQLEKVIHDQKEQMEEEQRKLYLSAKQKMTKLRRDKEKEIIEIQSKRERILEKIVATQQEQAENEELKIAQAVAEREAREAKLKLEEEEKKAAMMKSMAVHREREEKERMKEEIQLKNKEMLQSKKEADKIYEEKQQLKAQKRKEELQKLQEFNRTQMAEKHSKEQQQIQDMEKFKAMNAQIQAEEEFQFQLYAKDVINTAEKANLNVVPLYKAVREGIGGGSGAAFNGIRSSYVVQDSSGAQMPKYISGATQNIKTLNEAMNIEHAKKRLGFQW</sequence>
<dbReference type="PANTHER" id="PTHR28663">
    <property type="entry name" value="COILED-COIL DOMAIN-CONTAINING PROTEIN 173"/>
    <property type="match status" value="1"/>
</dbReference>
<evidence type="ECO:0000256" key="1">
    <source>
        <dbReference type="ARBA" id="ARBA00023054"/>
    </source>
</evidence>
<dbReference type="Proteomes" id="UP000261520">
    <property type="component" value="Unplaced"/>
</dbReference>
<reference evidence="4" key="2">
    <citation type="submission" date="2025-09" db="UniProtKB">
        <authorList>
            <consortium name="Ensembl"/>
        </authorList>
    </citation>
    <scope>IDENTIFICATION</scope>
</reference>
<dbReference type="InterPro" id="IPR043597">
    <property type="entry name" value="TPH_dom"/>
</dbReference>
<protein>
    <recommendedName>
        <fullName evidence="3">Trichohyalin-plectin-homology domain-containing protein</fullName>
    </recommendedName>
</protein>
<dbReference type="PANTHER" id="PTHR28663:SF1">
    <property type="entry name" value="CILIA- AND FLAGELLA- ASSOCIATED PROTEIN 210"/>
    <property type="match status" value="1"/>
</dbReference>
<dbReference type="GO" id="GO:0005879">
    <property type="term" value="C:axonemal microtubule"/>
    <property type="evidence" value="ECO:0007669"/>
    <property type="project" value="TreeGrafter"/>
</dbReference>
<feature type="coiled-coil region" evidence="2">
    <location>
        <begin position="239"/>
        <end position="387"/>
    </location>
</feature>
<dbReference type="AlphaFoldDB" id="A0A3B4B8C3"/>
<reference evidence="4" key="1">
    <citation type="submission" date="2025-08" db="UniProtKB">
        <authorList>
            <consortium name="Ensembl"/>
        </authorList>
    </citation>
    <scope>IDENTIFICATION</scope>
</reference>
<keyword evidence="1 2" id="KW-0175">Coiled coil</keyword>
<organism evidence="4 5">
    <name type="scientific">Periophthalmus magnuspinnatus</name>
    <dbReference type="NCBI Taxonomy" id="409849"/>
    <lineage>
        <taxon>Eukaryota</taxon>
        <taxon>Metazoa</taxon>
        <taxon>Chordata</taxon>
        <taxon>Craniata</taxon>
        <taxon>Vertebrata</taxon>
        <taxon>Euteleostomi</taxon>
        <taxon>Actinopterygii</taxon>
        <taxon>Neopterygii</taxon>
        <taxon>Teleostei</taxon>
        <taxon>Neoteleostei</taxon>
        <taxon>Acanthomorphata</taxon>
        <taxon>Gobiaria</taxon>
        <taxon>Gobiiformes</taxon>
        <taxon>Gobioidei</taxon>
        <taxon>Gobiidae</taxon>
        <taxon>Oxudercinae</taxon>
        <taxon>Periophthalmus</taxon>
    </lineage>
</organism>
<evidence type="ECO:0000313" key="4">
    <source>
        <dbReference type="Ensembl" id="ENSPMGP00000024791.1"/>
    </source>
</evidence>
<dbReference type="InterPro" id="IPR039986">
    <property type="entry name" value="CFAP210"/>
</dbReference>
<feature type="domain" description="Trichohyalin-plectin-homology" evidence="3">
    <location>
        <begin position="106"/>
        <end position="443"/>
    </location>
</feature>
<evidence type="ECO:0000256" key="2">
    <source>
        <dbReference type="SAM" id="Coils"/>
    </source>
</evidence>